<dbReference type="AlphaFoldDB" id="A0A1B2DSV4"/>
<dbReference type="EMBL" id="CP016808">
    <property type="protein sequence ID" value="ANY70803.1"/>
    <property type="molecule type" value="Genomic_DNA"/>
</dbReference>
<name>A0A1B2DSV4_9BACL</name>
<reference evidence="1" key="1">
    <citation type="submission" date="2016-08" db="EMBL/GenBank/DDBJ databases">
        <title>Complete Genome Seqeunce of Paenibacillus sp. BIHB 4019 from tea rhizoplane.</title>
        <authorList>
            <person name="Thakur R."/>
            <person name="Swarnkar M.K."/>
            <person name="Gulati A."/>
        </authorList>
    </citation>
    <scope>NUCLEOTIDE SEQUENCE [LARGE SCALE GENOMIC DNA]</scope>
    <source>
        <strain evidence="1">BIHB4019</strain>
    </source>
</reference>
<sequence>MDLNLEEKFALMIIIVESYNDAISGNKAEENIAELIKYHLIRDVNIHINTICYWAKLDEDDIENVFAITPFMREIATIDKTL</sequence>
<organism evidence="1">
    <name type="scientific">Paenibacillus sp. BIHB 4019</name>
    <dbReference type="NCBI Taxonomy" id="1870819"/>
    <lineage>
        <taxon>Bacteria</taxon>
        <taxon>Bacillati</taxon>
        <taxon>Bacillota</taxon>
        <taxon>Bacilli</taxon>
        <taxon>Bacillales</taxon>
        <taxon>Paenibacillaceae</taxon>
        <taxon>Paenibacillus</taxon>
    </lineage>
</organism>
<gene>
    <name evidence="1" type="ORF">BBD42_17850</name>
</gene>
<proteinExistence type="predicted"/>
<evidence type="ECO:0000313" key="1">
    <source>
        <dbReference type="EMBL" id="ANY70803.1"/>
    </source>
</evidence>
<protein>
    <submittedName>
        <fullName evidence="1">Uncharacterized protein</fullName>
    </submittedName>
</protein>
<accession>A0A1B2DSV4</accession>